<name>A0A4Q6XUQ1_9SPHI</name>
<evidence type="ECO:0000313" key="6">
    <source>
        <dbReference type="Proteomes" id="UP000292855"/>
    </source>
</evidence>
<keyword evidence="3 4" id="KW-0326">Glycosidase</keyword>
<evidence type="ECO:0000313" key="5">
    <source>
        <dbReference type="EMBL" id="RZF60357.1"/>
    </source>
</evidence>
<dbReference type="GO" id="GO:0005975">
    <property type="term" value="P:carbohydrate metabolic process"/>
    <property type="evidence" value="ECO:0007669"/>
    <property type="project" value="InterPro"/>
</dbReference>
<dbReference type="GO" id="GO:0004553">
    <property type="term" value="F:hydrolase activity, hydrolyzing O-glycosyl compounds"/>
    <property type="evidence" value="ECO:0007669"/>
    <property type="project" value="InterPro"/>
</dbReference>
<dbReference type="InterPro" id="IPR051795">
    <property type="entry name" value="Glycosyl_Hydrlase_43"/>
</dbReference>
<evidence type="ECO:0000256" key="2">
    <source>
        <dbReference type="ARBA" id="ARBA00022801"/>
    </source>
</evidence>
<keyword evidence="2 4" id="KW-0378">Hydrolase</keyword>
<dbReference type="Gene3D" id="2.115.10.20">
    <property type="entry name" value="Glycosyl hydrolase domain, family 43"/>
    <property type="match status" value="1"/>
</dbReference>
<organism evidence="5 6">
    <name type="scientific">Sphingobacterium corticibacterium</name>
    <dbReference type="NCBI Taxonomy" id="2484746"/>
    <lineage>
        <taxon>Bacteria</taxon>
        <taxon>Pseudomonadati</taxon>
        <taxon>Bacteroidota</taxon>
        <taxon>Sphingobacteriia</taxon>
        <taxon>Sphingobacteriales</taxon>
        <taxon>Sphingobacteriaceae</taxon>
        <taxon>Sphingobacterium</taxon>
    </lineage>
</organism>
<dbReference type="PANTHER" id="PTHR42812:SF14">
    <property type="entry name" value="SECRETED PROTEIN"/>
    <property type="match status" value="1"/>
</dbReference>
<dbReference type="PANTHER" id="PTHR42812">
    <property type="entry name" value="BETA-XYLOSIDASE"/>
    <property type="match status" value="1"/>
</dbReference>
<dbReference type="InterPro" id="IPR006710">
    <property type="entry name" value="Glyco_hydro_43"/>
</dbReference>
<dbReference type="PROSITE" id="PS51257">
    <property type="entry name" value="PROKAR_LIPOPROTEIN"/>
    <property type="match status" value="1"/>
</dbReference>
<evidence type="ECO:0000256" key="4">
    <source>
        <dbReference type="RuleBase" id="RU361187"/>
    </source>
</evidence>
<gene>
    <name evidence="5" type="ORF">EWE74_14730</name>
</gene>
<dbReference type="SUPFAM" id="SSF75005">
    <property type="entry name" value="Arabinanase/levansucrase/invertase"/>
    <property type="match status" value="1"/>
</dbReference>
<dbReference type="EMBL" id="SGIT01000002">
    <property type="protein sequence ID" value="RZF60357.1"/>
    <property type="molecule type" value="Genomic_DNA"/>
</dbReference>
<comment type="caution">
    <text evidence="5">The sequence shown here is derived from an EMBL/GenBank/DDBJ whole genome shotgun (WGS) entry which is preliminary data.</text>
</comment>
<proteinExistence type="inferred from homology"/>
<dbReference type="RefSeq" id="WP_130142272.1">
    <property type="nucleotide sequence ID" value="NZ_SGIT01000002.1"/>
</dbReference>
<protein>
    <submittedName>
        <fullName evidence="5">Glycosyl hydrolase family 43</fullName>
    </submittedName>
</protein>
<evidence type="ECO:0000256" key="3">
    <source>
        <dbReference type="ARBA" id="ARBA00023295"/>
    </source>
</evidence>
<dbReference type="AlphaFoldDB" id="A0A4Q6XUQ1"/>
<evidence type="ECO:0000256" key="1">
    <source>
        <dbReference type="ARBA" id="ARBA00009865"/>
    </source>
</evidence>
<dbReference type="Proteomes" id="UP000292855">
    <property type="component" value="Unassembled WGS sequence"/>
</dbReference>
<accession>A0A4Q6XUQ1</accession>
<dbReference type="InterPro" id="IPR023296">
    <property type="entry name" value="Glyco_hydro_beta-prop_sf"/>
</dbReference>
<dbReference type="CDD" id="cd08986">
    <property type="entry name" value="GH43-like"/>
    <property type="match status" value="1"/>
</dbReference>
<sequence>MYKNTLVEIQKFIGLLLLIFIAVSCGLTQDKSASTQVFSDPIAPIGDSSLTIPAAVRPILDVWMRDTYVTYGPDGYYYLTGTTATPGRVFPGQVHCWDYNDGLYLWRSRDLKNWESRGVIWSFDKDAAPWQKKGTPVKPGEKSPNGDPLDSLYRAVWAPELHYIKSQKKWLLIACLNGNNGSFVLESSSGKPEGPYKNIKGNETKAIFDNIDLSFFEDTDGEVYLIGHNHYIAKMKKDLSDIAEPFRAFKETPYESEPYIEGVWLDKHAGKYQLLQTIWSVSHADSTYSYIRDNKKSDKLYSYDVVIAESDHIYGPYGPRYPAILQGGHNNLFKDENGNWWSTTFFNPRGVMGTRFPITCRPAIVPLKWKKDKLMPDAKVADDFYSTLNIK</sequence>
<dbReference type="OrthoDB" id="9758923at2"/>
<dbReference type="Pfam" id="PF04616">
    <property type="entry name" value="Glyco_hydro_43"/>
    <property type="match status" value="1"/>
</dbReference>
<keyword evidence="6" id="KW-1185">Reference proteome</keyword>
<comment type="similarity">
    <text evidence="1 4">Belongs to the glycosyl hydrolase 43 family.</text>
</comment>
<reference evidence="5 6" key="1">
    <citation type="submission" date="2019-02" db="EMBL/GenBank/DDBJ databases">
        <authorList>
            <person name="Li Y."/>
        </authorList>
    </citation>
    <scope>NUCLEOTIDE SEQUENCE [LARGE SCALE GENOMIC DNA]</scope>
    <source>
        <strain evidence="5 6">30C10-4-7</strain>
    </source>
</reference>